<name>A0A3E2TTB0_9FIRM</name>
<feature type="transmembrane region" description="Helical" evidence="1">
    <location>
        <begin position="59"/>
        <end position="78"/>
    </location>
</feature>
<evidence type="ECO:0000313" key="3">
    <source>
        <dbReference type="Proteomes" id="UP000260773"/>
    </source>
</evidence>
<sequence>MRKLTDNQWEVLMHWLLTLVGGFMGTYAVLLHAGNFGSAQTGNIMEMAADLVSMEWSKVLLRLIAFIIFGFGVVSAYLLTNYTKLNMRKLALWVDAAGLTLASLIPLDPVLVGLYPIFFCASFQWGVYSAAGGFNSASIFTTNNYKQALLGWTQYILTKDKEFLRKGIIYSFTVLSFFGGACLGAWSVYILNVRGAYVAFIPLVLARILIAVGESPAEDETPAELAAEATEEAEEAVLLEEELPKELPK</sequence>
<keyword evidence="1" id="KW-0812">Transmembrane</keyword>
<dbReference type="Pfam" id="PF06912">
    <property type="entry name" value="DUF1275"/>
    <property type="match status" value="1"/>
</dbReference>
<protein>
    <submittedName>
        <fullName evidence="2">DUF1275 domain-containing protein</fullName>
    </submittedName>
</protein>
<reference evidence="2 3" key="1">
    <citation type="submission" date="2018-08" db="EMBL/GenBank/DDBJ databases">
        <title>A genome reference for cultivated species of the human gut microbiota.</title>
        <authorList>
            <person name="Zou Y."/>
            <person name="Xue W."/>
            <person name="Luo G."/>
        </authorList>
    </citation>
    <scope>NUCLEOTIDE SEQUENCE [LARGE SCALE GENOMIC DNA]</scope>
    <source>
        <strain evidence="2 3">AF45-17</strain>
    </source>
</reference>
<dbReference type="PANTHER" id="PTHR37314">
    <property type="entry name" value="SLR0142 PROTEIN"/>
    <property type="match status" value="1"/>
</dbReference>
<feature type="transmembrane region" description="Helical" evidence="1">
    <location>
        <begin position="113"/>
        <end position="131"/>
    </location>
</feature>
<evidence type="ECO:0000313" key="2">
    <source>
        <dbReference type="EMBL" id="RGB82418.1"/>
    </source>
</evidence>
<evidence type="ECO:0000256" key="1">
    <source>
        <dbReference type="SAM" id="Phobius"/>
    </source>
</evidence>
<dbReference type="EMBL" id="QVEP01000001">
    <property type="protein sequence ID" value="RGB82418.1"/>
    <property type="molecule type" value="Genomic_DNA"/>
</dbReference>
<gene>
    <name evidence="2" type="ORF">DW070_00265</name>
</gene>
<dbReference type="Proteomes" id="UP000260773">
    <property type="component" value="Unassembled WGS sequence"/>
</dbReference>
<proteinExistence type="predicted"/>
<feature type="transmembrane region" description="Helical" evidence="1">
    <location>
        <begin position="12"/>
        <end position="33"/>
    </location>
</feature>
<keyword evidence="1" id="KW-1133">Transmembrane helix</keyword>
<keyword evidence="1" id="KW-0472">Membrane</keyword>
<feature type="transmembrane region" description="Helical" evidence="1">
    <location>
        <begin position="90"/>
        <end position="107"/>
    </location>
</feature>
<accession>A0A3E2TTB0</accession>
<comment type="caution">
    <text evidence="2">The sequence shown here is derived from an EMBL/GenBank/DDBJ whole genome shotgun (WGS) entry which is preliminary data.</text>
</comment>
<organism evidence="2 3">
    <name type="scientific">Coprococcus catus</name>
    <dbReference type="NCBI Taxonomy" id="116085"/>
    <lineage>
        <taxon>Bacteria</taxon>
        <taxon>Bacillati</taxon>
        <taxon>Bacillota</taxon>
        <taxon>Clostridia</taxon>
        <taxon>Lachnospirales</taxon>
        <taxon>Lachnospiraceae</taxon>
        <taxon>Coprococcus</taxon>
    </lineage>
</organism>
<feature type="transmembrane region" description="Helical" evidence="1">
    <location>
        <begin position="168"/>
        <end position="189"/>
    </location>
</feature>
<dbReference type="InterPro" id="IPR010699">
    <property type="entry name" value="DUF1275"/>
</dbReference>
<dbReference type="RefSeq" id="WP_117526450.1">
    <property type="nucleotide sequence ID" value="NZ_JAQENQ010000011.1"/>
</dbReference>
<dbReference type="PANTHER" id="PTHR37314:SF4">
    <property type="entry name" value="UPF0700 TRANSMEMBRANE PROTEIN YOAK"/>
    <property type="match status" value="1"/>
</dbReference>
<dbReference type="AlphaFoldDB" id="A0A3E2TTB0"/>